<dbReference type="Pfam" id="PF01642">
    <property type="entry name" value="MM_CoA_mutase"/>
    <property type="match status" value="1"/>
</dbReference>
<dbReference type="PANTHER" id="PTHR48101">
    <property type="entry name" value="METHYLMALONYL-COA MUTASE, MITOCHONDRIAL-RELATED"/>
    <property type="match status" value="1"/>
</dbReference>
<proteinExistence type="predicted"/>
<dbReference type="PANTHER" id="PTHR48101:SF1">
    <property type="entry name" value="METHYLMALONYL-COA MUTASE, LARGE SUBUNIT"/>
    <property type="match status" value="1"/>
</dbReference>
<dbReference type="InterPro" id="IPR016176">
    <property type="entry name" value="Cbl-dep_enz_cat"/>
</dbReference>
<gene>
    <name evidence="2" type="ORF">LC087_07015</name>
</gene>
<evidence type="ECO:0000313" key="3">
    <source>
        <dbReference type="Proteomes" id="UP001197974"/>
    </source>
</evidence>
<dbReference type="Gene3D" id="3.40.50.280">
    <property type="entry name" value="Cobalamin-binding domain"/>
    <property type="match status" value="1"/>
</dbReference>
<evidence type="ECO:0000259" key="1">
    <source>
        <dbReference type="Pfam" id="PF01642"/>
    </source>
</evidence>
<evidence type="ECO:0000313" key="2">
    <source>
        <dbReference type="EMBL" id="WLR43865.1"/>
    </source>
</evidence>
<accession>A0ABY9K205</accession>
<keyword evidence="3" id="KW-1185">Reference proteome</keyword>
<dbReference type="RefSeq" id="WP_226540059.1">
    <property type="nucleotide sequence ID" value="NZ_CP129013.1"/>
</dbReference>
<dbReference type="EMBL" id="CP129013">
    <property type="protein sequence ID" value="WLR43865.1"/>
    <property type="molecule type" value="Genomic_DNA"/>
</dbReference>
<name>A0ABY9K205_9BACI</name>
<dbReference type="Gene3D" id="3.20.20.240">
    <property type="entry name" value="Methylmalonyl-CoA mutase"/>
    <property type="match status" value="1"/>
</dbReference>
<organism evidence="2 3">
    <name type="scientific">Bacillus carboniphilus</name>
    <dbReference type="NCBI Taxonomy" id="86663"/>
    <lineage>
        <taxon>Bacteria</taxon>
        <taxon>Bacillati</taxon>
        <taxon>Bacillota</taxon>
        <taxon>Bacilli</taxon>
        <taxon>Bacillales</taxon>
        <taxon>Bacillaceae</taxon>
        <taxon>Bacillus</taxon>
    </lineage>
</organism>
<dbReference type="SUPFAM" id="SSF51703">
    <property type="entry name" value="Cobalamin (vitamin B12)-dependent enzymes"/>
    <property type="match status" value="1"/>
</dbReference>
<dbReference type="Proteomes" id="UP001197974">
    <property type="component" value="Chromosome"/>
</dbReference>
<sequence length="580" mass="66195">MNETMLSRWEELAKKALRGRDLSSISTELDEGIRLKPFYTEEDLQHIQSFEQPTSPVEWDVCQRIPGQTIEEYKKNLDFFSQRGLNTIYIDELQTFASVGDLQSAFENIDLSNYKIFIDASQSPTKILSFLQYLNEKSERLQGVVGFDPYEKLLLTGHFSYEENIEQSKQLVQWLNIHSLNLKLFLFKGAIYHEAGADAVKELAYTFSAWKEWIDELINHGVSIDDLIDKTAFSFSIGSQFFTEVSKFRAARKIWSNLIKVYGVSKGSRKIYLHAKTAIRNKSILDEQVNLLRTTGEAFSAICANVDGLTILPYNFLTESDSLHGARIAQNTHFLFKEESLLSKVADPAKGSYYIESLSNSLAEKAWALMQEIDEQGGFIQALKLGKVQGSIEKLSNQHENQLYHRQKSMIGVNMYANINDAVTSERTNLNTGFMLSNDKNEMVKKLNPSRLAESYEQLRLKSQKLTENIPIYVVGELKEYKPRLDFVNGILASGGMKGHVSRQFQEKEICILCGTDDDYQQLQDSTVEQFLSIKQLYVVARKLPLSLQKHPNISLISTNMDAYSFLLHMQKQLGGKDYE</sequence>
<protein>
    <submittedName>
        <fullName evidence="2">Methylmalonyl-CoA mutase family protein</fullName>
    </submittedName>
</protein>
<feature type="domain" description="Methylmalonyl-CoA mutase alpha/beta chain catalytic" evidence="1">
    <location>
        <begin position="97"/>
        <end position="455"/>
    </location>
</feature>
<dbReference type="InterPro" id="IPR006099">
    <property type="entry name" value="MeMalonylCoA_mutase_a/b_cat"/>
</dbReference>
<reference evidence="2 3" key="1">
    <citation type="submission" date="2023-06" db="EMBL/GenBank/DDBJ databases">
        <title>Five Gram-positive bacteria isolated from mangrove sediments in Shenzhen, Guangdong, China.</title>
        <authorList>
            <person name="Yu S."/>
            <person name="Zheng W."/>
            <person name="Huang Y."/>
        </authorList>
    </citation>
    <scope>NUCLEOTIDE SEQUENCE [LARGE SCALE GENOMIC DNA]</scope>
    <source>
        <strain evidence="2 3">SaN35-3</strain>
    </source>
</reference>